<feature type="compositionally biased region" description="Gly residues" evidence="1">
    <location>
        <begin position="234"/>
        <end position="249"/>
    </location>
</feature>
<feature type="transmembrane region" description="Helical" evidence="2">
    <location>
        <begin position="130"/>
        <end position="151"/>
    </location>
</feature>
<keyword evidence="4" id="KW-1185">Reference proteome</keyword>
<feature type="transmembrane region" description="Helical" evidence="2">
    <location>
        <begin position="163"/>
        <end position="185"/>
    </location>
</feature>
<accession>A0ABP9HVA8</accession>
<protein>
    <recommendedName>
        <fullName evidence="5">TrbL/VirB6 plasmid conjugal transfer protein</fullName>
    </recommendedName>
</protein>
<dbReference type="EMBL" id="BAABHS010000020">
    <property type="protein sequence ID" value="GAA4978946.1"/>
    <property type="molecule type" value="Genomic_DNA"/>
</dbReference>
<feature type="region of interest" description="Disordered" evidence="1">
    <location>
        <begin position="209"/>
        <end position="330"/>
    </location>
</feature>
<dbReference type="Proteomes" id="UP001500466">
    <property type="component" value="Unassembled WGS sequence"/>
</dbReference>
<reference evidence="4" key="1">
    <citation type="journal article" date="2019" name="Int. J. Syst. Evol. Microbiol.">
        <title>The Global Catalogue of Microorganisms (GCM) 10K type strain sequencing project: providing services to taxonomists for standard genome sequencing and annotation.</title>
        <authorList>
            <consortium name="The Broad Institute Genomics Platform"/>
            <consortium name="The Broad Institute Genome Sequencing Center for Infectious Disease"/>
            <person name="Wu L."/>
            <person name="Ma J."/>
        </authorList>
    </citation>
    <scope>NUCLEOTIDE SEQUENCE [LARGE SCALE GENOMIC DNA]</scope>
    <source>
        <strain evidence="4">JCM 17986</strain>
    </source>
</reference>
<proteinExistence type="predicted"/>
<feature type="transmembrane region" description="Helical" evidence="2">
    <location>
        <begin position="73"/>
        <end position="93"/>
    </location>
</feature>
<gene>
    <name evidence="3" type="ORF">GCM10023205_54150</name>
</gene>
<feature type="transmembrane region" description="Helical" evidence="2">
    <location>
        <begin position="99"/>
        <end position="118"/>
    </location>
</feature>
<sequence length="442" mass="45558">MASLAKELFKSLVTFTLVSGLLVLFADMMLKTSRAFFDYIIQTGMQQPNKPAESALTTGIWEMLAGINSGDDFHLLDVVGGIIVICASLVLYVHMVIRYFLIVYYLGTMPPSAAAAALGESGKQALKEQFIRLMVWIFILDLMGLMLVIGYREILIGTSNTELTGAAATWRGLIILCLITMVLPATMRAAAPFMSHAAGSTEQTAGAARAGLAVRRAGGRRRRVGCDERPRGLGARGAAGPAGGGGGAAGSVPVAPDRGGGGGSHAGSALVRRGGGRALAHPAGSVGDAGSPTDLAAGNLGQSDPRIGLPDPLPGGAVDTDAYQGPDGSTSGAAVLVDAGEKKIQWLHAQGDTNMSSDEYDAVESAHNAAQQRAADVVSSAGGAGQAQLVQVGNYVQERSWGRIDNPITPAEAESASRNGTLPSLLNARMGLDSSGGYRRQG</sequence>
<feature type="region of interest" description="Disordered" evidence="1">
    <location>
        <begin position="407"/>
        <end position="442"/>
    </location>
</feature>
<evidence type="ECO:0000313" key="3">
    <source>
        <dbReference type="EMBL" id="GAA4978946.1"/>
    </source>
</evidence>
<evidence type="ECO:0000313" key="4">
    <source>
        <dbReference type="Proteomes" id="UP001500466"/>
    </source>
</evidence>
<evidence type="ECO:0008006" key="5">
    <source>
        <dbReference type="Google" id="ProtNLM"/>
    </source>
</evidence>
<comment type="caution">
    <text evidence="3">The sequence shown here is derived from an EMBL/GenBank/DDBJ whole genome shotgun (WGS) entry which is preliminary data.</text>
</comment>
<evidence type="ECO:0000256" key="2">
    <source>
        <dbReference type="SAM" id="Phobius"/>
    </source>
</evidence>
<evidence type="ECO:0000256" key="1">
    <source>
        <dbReference type="SAM" id="MobiDB-lite"/>
    </source>
</evidence>
<keyword evidence="2" id="KW-0472">Membrane</keyword>
<dbReference type="RefSeq" id="WP_345678300.1">
    <property type="nucleotide sequence ID" value="NZ_BAABHS010000020.1"/>
</dbReference>
<keyword evidence="2" id="KW-0812">Transmembrane</keyword>
<keyword evidence="2" id="KW-1133">Transmembrane helix</keyword>
<name>A0ABP9HVA8_9ACTN</name>
<organism evidence="3 4">
    <name type="scientific">Yinghuangia aomiensis</name>
    <dbReference type="NCBI Taxonomy" id="676205"/>
    <lineage>
        <taxon>Bacteria</taxon>
        <taxon>Bacillati</taxon>
        <taxon>Actinomycetota</taxon>
        <taxon>Actinomycetes</taxon>
        <taxon>Kitasatosporales</taxon>
        <taxon>Streptomycetaceae</taxon>
        <taxon>Yinghuangia</taxon>
    </lineage>
</organism>
<feature type="transmembrane region" description="Helical" evidence="2">
    <location>
        <begin position="12"/>
        <end position="30"/>
    </location>
</feature>